<feature type="region of interest" description="Disordered" evidence="12">
    <location>
        <begin position="141"/>
        <end position="164"/>
    </location>
</feature>
<dbReference type="SMART" id="SM00533">
    <property type="entry name" value="MUTSd"/>
    <property type="match status" value="1"/>
</dbReference>
<evidence type="ECO:0000256" key="7">
    <source>
        <dbReference type="ARBA" id="ARBA00023125"/>
    </source>
</evidence>
<keyword evidence="16" id="KW-1185">Reference proteome</keyword>
<evidence type="ECO:0000256" key="12">
    <source>
        <dbReference type="SAM" id="MobiDB-lite"/>
    </source>
</evidence>
<evidence type="ECO:0000313" key="15">
    <source>
        <dbReference type="EMBL" id="PGH21494.1"/>
    </source>
</evidence>
<dbReference type="Proteomes" id="UP000224634">
    <property type="component" value="Unassembled WGS sequence"/>
</dbReference>
<keyword evidence="8" id="KW-0539">Nucleus</keyword>
<evidence type="ECO:0000256" key="3">
    <source>
        <dbReference type="ARBA" id="ARBA00006271"/>
    </source>
</evidence>
<dbReference type="SMART" id="SM00534">
    <property type="entry name" value="MUTSac"/>
    <property type="match status" value="1"/>
</dbReference>
<feature type="domain" description="DNA mismatch repair protein MutS core" evidence="13">
    <location>
        <begin position="321"/>
        <end position="654"/>
    </location>
</feature>
<comment type="similarity">
    <text evidence="3">Belongs to the DNA mismatch repair MutS family.</text>
</comment>
<dbReference type="Gene3D" id="1.10.1420.10">
    <property type="match status" value="1"/>
</dbReference>
<dbReference type="Pfam" id="PF05192">
    <property type="entry name" value="MutS_III"/>
    <property type="match status" value="1"/>
</dbReference>
<dbReference type="STRING" id="1447883.A0A2B7YBQ1"/>
<sequence length="990" mass="108962">MATSSSRGKRKFNNHYRQIQSSFKRNKKRPVASHASRLSQQPSEGQSSVARSGVPTSAGIPPGERVDLDQEQEQEQELDDEICQVIMAIDIKDRGAVGCCYYVAQEEKLYILGDIVSGGAEMIEKLKLEIEPTVVLLSTRADHSASTTADNTPGDDQTASNNPQFQLPYHLDIRPSQEFSFEGAKAKLTSLGRGSSSNGTRFLVPGETFSGGQNQDGEDVGFTEQQGRLLNLGGSIDIENPVSIGCAGAIVTYLQRRKTTNPEPGDTAAEEAFRIRSIEMISLQGMMFVNKDTLASLQVIQSESHPNAFNQGPSKTSPGSKESLSIFGLFQRFARTPQGKALLRQHFLRPVTDINIIKERHDFITRYLRDANVTAVEKLTKSLKGIKNLRPVMIHLHKGISSGNAKFRGFKSVVWTTLLEFAFHAIDVYETLRLVLGSEAQDLHAKVLRKLDPRILHRVGRVIHEIVDIQGSVEEHRTVVNPGVDHELDDLKATYNGMESLLNKVARNIAETLPEGLNLDLNVIFFPQLGFNIAIPLDETGRAVYDGGDEEWEQVFTTELRAYFKDSRMRGMDERLGDMYGLICEKEIEIVYELAQNVLHFETALVEASDICGEIDSLLALTQGANMYKLVRPKMAPSNVIAIKGGRHLLQEATVPSYIPNDTFIVGGRGTEESTSGSPSDSPELLLDEAEKDPSMLLLTGPNYSGKSVYLKQVALIVYMAHVGSFVPAEIAEIGITDKILTRITTRETVSKASNAIQRIQSTFMVDLQQISLALSLATNRSLLIIDEFGKGTESTGPYGAGLACGLFEYLLSLGDERPKVLAATHFHEIFENGFLPPRNELEFGHMEVHVDSNASDVENQIAYLYNLRSGRSNASFGTNCAALNGIDPAIITRANELSKLCLQGENLVAACARMSLTEMEALEGAESIARRFLQADFSQPFPQGSESERGSVNDYLDEIVSFITDNTSQSESRDKPTSNDAFQSVDSTF</sequence>
<dbReference type="Gene3D" id="3.40.50.300">
    <property type="entry name" value="P-loop containing nucleotide triphosphate hydrolases"/>
    <property type="match status" value="1"/>
</dbReference>
<dbReference type="SUPFAM" id="SSF52540">
    <property type="entry name" value="P-loop containing nucleoside triphosphate hydrolases"/>
    <property type="match status" value="1"/>
</dbReference>
<feature type="compositionally biased region" description="Polar residues" evidence="12">
    <location>
        <begin position="36"/>
        <end position="50"/>
    </location>
</feature>
<gene>
    <name evidence="15" type="ORF">AJ80_03162</name>
</gene>
<keyword evidence="7" id="KW-0238">DNA-binding</keyword>
<evidence type="ECO:0000256" key="2">
    <source>
        <dbReference type="ARBA" id="ARBA00004286"/>
    </source>
</evidence>
<dbReference type="AlphaFoldDB" id="A0A2B7YBQ1"/>
<evidence type="ECO:0000313" key="16">
    <source>
        <dbReference type="Proteomes" id="UP000224634"/>
    </source>
</evidence>
<feature type="region of interest" description="Disordered" evidence="12">
    <location>
        <begin position="1"/>
        <end position="76"/>
    </location>
</feature>
<feature type="domain" description="DNA mismatch repair proteins mutS family" evidence="14">
    <location>
        <begin position="694"/>
        <end position="900"/>
    </location>
</feature>
<protein>
    <recommendedName>
        <fullName evidence="10">DNA mismatch repair protein MSH5</fullName>
    </recommendedName>
    <alternativeName>
        <fullName evidence="11">MutS protein homolog 5</fullName>
    </alternativeName>
</protein>
<comment type="subcellular location">
    <subcellularLocation>
        <location evidence="2">Chromosome</location>
    </subcellularLocation>
    <subcellularLocation>
        <location evidence="1">Nucleus</location>
    </subcellularLocation>
</comment>
<dbReference type="GO" id="GO:0030983">
    <property type="term" value="F:mismatched DNA binding"/>
    <property type="evidence" value="ECO:0007669"/>
    <property type="project" value="InterPro"/>
</dbReference>
<name>A0A2B7YBQ1_POLH7</name>
<organism evidence="15 16">
    <name type="scientific">Polytolypa hystricis (strain UAMH7299)</name>
    <dbReference type="NCBI Taxonomy" id="1447883"/>
    <lineage>
        <taxon>Eukaryota</taxon>
        <taxon>Fungi</taxon>
        <taxon>Dikarya</taxon>
        <taxon>Ascomycota</taxon>
        <taxon>Pezizomycotina</taxon>
        <taxon>Eurotiomycetes</taxon>
        <taxon>Eurotiomycetidae</taxon>
        <taxon>Onygenales</taxon>
        <taxon>Onygenales incertae sedis</taxon>
        <taxon>Polytolypa</taxon>
    </lineage>
</organism>
<comment type="caution">
    <text evidence="15">The sequence shown here is derived from an EMBL/GenBank/DDBJ whole genome shotgun (WGS) entry which is preliminary data.</text>
</comment>
<keyword evidence="9" id="KW-0469">Meiosis</keyword>
<dbReference type="GO" id="GO:0005524">
    <property type="term" value="F:ATP binding"/>
    <property type="evidence" value="ECO:0007669"/>
    <property type="project" value="UniProtKB-KW"/>
</dbReference>
<evidence type="ECO:0000256" key="6">
    <source>
        <dbReference type="ARBA" id="ARBA00022840"/>
    </source>
</evidence>
<dbReference type="EMBL" id="PDNA01000034">
    <property type="protein sequence ID" value="PGH21494.1"/>
    <property type="molecule type" value="Genomic_DNA"/>
</dbReference>
<evidence type="ECO:0000259" key="14">
    <source>
        <dbReference type="SMART" id="SM00534"/>
    </source>
</evidence>
<evidence type="ECO:0000256" key="9">
    <source>
        <dbReference type="ARBA" id="ARBA00023254"/>
    </source>
</evidence>
<evidence type="ECO:0000256" key="8">
    <source>
        <dbReference type="ARBA" id="ARBA00023242"/>
    </source>
</evidence>
<keyword evidence="6" id="KW-0067">ATP-binding</keyword>
<dbReference type="InterPro" id="IPR045076">
    <property type="entry name" value="MutS"/>
</dbReference>
<feature type="compositionally biased region" description="Polar residues" evidence="12">
    <location>
        <begin position="144"/>
        <end position="164"/>
    </location>
</feature>
<dbReference type="Pfam" id="PF00488">
    <property type="entry name" value="MutS_V"/>
    <property type="match status" value="1"/>
</dbReference>
<dbReference type="SUPFAM" id="SSF48334">
    <property type="entry name" value="DNA repair protein MutS, domain III"/>
    <property type="match status" value="1"/>
</dbReference>
<feature type="region of interest" description="Disordered" evidence="12">
    <location>
        <begin position="190"/>
        <end position="220"/>
    </location>
</feature>
<evidence type="ECO:0000256" key="4">
    <source>
        <dbReference type="ARBA" id="ARBA00022454"/>
    </source>
</evidence>
<dbReference type="GO" id="GO:0005694">
    <property type="term" value="C:chromosome"/>
    <property type="evidence" value="ECO:0007669"/>
    <property type="project" value="UniProtKB-SubCell"/>
</dbReference>
<evidence type="ECO:0000259" key="13">
    <source>
        <dbReference type="SMART" id="SM00533"/>
    </source>
</evidence>
<dbReference type="FunFam" id="3.40.50.300:FF:001067">
    <property type="entry name" value="DNA mismatch repair protein MSH5"/>
    <property type="match status" value="1"/>
</dbReference>
<dbReference type="InterPro" id="IPR036187">
    <property type="entry name" value="DNA_mismatch_repair_MutS_sf"/>
</dbReference>
<reference evidence="15 16" key="1">
    <citation type="submission" date="2017-10" db="EMBL/GenBank/DDBJ databases">
        <title>Comparative genomics in systemic dimorphic fungi from Ajellomycetaceae.</title>
        <authorList>
            <person name="Munoz J.F."/>
            <person name="Mcewen J.G."/>
            <person name="Clay O.K."/>
            <person name="Cuomo C.A."/>
        </authorList>
    </citation>
    <scope>NUCLEOTIDE SEQUENCE [LARGE SCALE GENOMIC DNA]</scope>
    <source>
        <strain evidence="15 16">UAMH7299</strain>
    </source>
</reference>
<evidence type="ECO:0000256" key="11">
    <source>
        <dbReference type="ARBA" id="ARBA00077470"/>
    </source>
</evidence>
<dbReference type="InterPro" id="IPR027417">
    <property type="entry name" value="P-loop_NTPase"/>
</dbReference>
<dbReference type="GO" id="GO:0005634">
    <property type="term" value="C:nucleus"/>
    <property type="evidence" value="ECO:0007669"/>
    <property type="project" value="UniProtKB-SubCell"/>
</dbReference>
<dbReference type="InterPro" id="IPR000432">
    <property type="entry name" value="DNA_mismatch_repair_MutS_C"/>
</dbReference>
<evidence type="ECO:0000256" key="5">
    <source>
        <dbReference type="ARBA" id="ARBA00022741"/>
    </source>
</evidence>
<proteinExistence type="inferred from homology"/>
<evidence type="ECO:0000256" key="10">
    <source>
        <dbReference type="ARBA" id="ARBA00073549"/>
    </source>
</evidence>
<dbReference type="CDD" id="cd03281">
    <property type="entry name" value="ABC_MSH5_euk"/>
    <property type="match status" value="1"/>
</dbReference>
<feature type="region of interest" description="Disordered" evidence="12">
    <location>
        <begin position="965"/>
        <end position="990"/>
    </location>
</feature>
<accession>A0A2B7YBQ1</accession>
<evidence type="ECO:0000256" key="1">
    <source>
        <dbReference type="ARBA" id="ARBA00004123"/>
    </source>
</evidence>
<keyword evidence="5" id="KW-0547">Nucleotide-binding</keyword>
<dbReference type="GO" id="GO:0140664">
    <property type="term" value="F:ATP-dependent DNA damage sensor activity"/>
    <property type="evidence" value="ECO:0007669"/>
    <property type="project" value="InterPro"/>
</dbReference>
<feature type="compositionally biased region" description="Polar residues" evidence="12">
    <location>
        <begin position="979"/>
        <end position="990"/>
    </location>
</feature>
<dbReference type="GO" id="GO:0006298">
    <property type="term" value="P:mismatch repair"/>
    <property type="evidence" value="ECO:0007669"/>
    <property type="project" value="InterPro"/>
</dbReference>
<dbReference type="PANTHER" id="PTHR11361:SF20">
    <property type="entry name" value="MUTS PROTEIN HOMOLOG 5"/>
    <property type="match status" value="1"/>
</dbReference>
<dbReference type="GO" id="GO:0051026">
    <property type="term" value="P:chiasma assembly"/>
    <property type="evidence" value="ECO:0007669"/>
    <property type="project" value="TreeGrafter"/>
</dbReference>
<dbReference type="InterPro" id="IPR007696">
    <property type="entry name" value="DNA_mismatch_repair_MutS_core"/>
</dbReference>
<dbReference type="PANTHER" id="PTHR11361">
    <property type="entry name" value="DNA MISMATCH REPAIR PROTEIN MUTS FAMILY MEMBER"/>
    <property type="match status" value="1"/>
</dbReference>
<keyword evidence="4" id="KW-0158">Chromosome</keyword>
<dbReference type="OrthoDB" id="29596at2759"/>